<organism evidence="2 3">
    <name type="scientific">Peribacillus asahii</name>
    <dbReference type="NCBI Taxonomy" id="228899"/>
    <lineage>
        <taxon>Bacteria</taxon>
        <taxon>Bacillati</taxon>
        <taxon>Bacillota</taxon>
        <taxon>Bacilli</taxon>
        <taxon>Bacillales</taxon>
        <taxon>Bacillaceae</taxon>
        <taxon>Peribacillus</taxon>
    </lineage>
</organism>
<dbReference type="Proteomes" id="UP000283095">
    <property type="component" value="Chromosome"/>
</dbReference>
<dbReference type="RefSeq" id="WP_127760085.1">
    <property type="nucleotide sequence ID" value="NZ_CP026095.1"/>
</dbReference>
<dbReference type="EMBL" id="CP026095">
    <property type="protein sequence ID" value="AZV42652.1"/>
    <property type="molecule type" value="Genomic_DNA"/>
</dbReference>
<dbReference type="OrthoDB" id="3261089at2"/>
<comment type="similarity">
    <text evidence="1">In the N-terminal section; belongs to the LXG family.</text>
</comment>
<dbReference type="Pfam" id="PF04740">
    <property type="entry name" value="LXG"/>
    <property type="match status" value="1"/>
</dbReference>
<dbReference type="KEGG" id="pasa:BAOM_2043"/>
<evidence type="ECO:0000313" key="3">
    <source>
        <dbReference type="Proteomes" id="UP000283095"/>
    </source>
</evidence>
<dbReference type="PROSITE" id="PS51756">
    <property type="entry name" value="LXG"/>
    <property type="match status" value="1"/>
</dbReference>
<protein>
    <submittedName>
        <fullName evidence="2">Uncharacterized protein</fullName>
    </submittedName>
</protein>
<dbReference type="AlphaFoldDB" id="A0A3T0KQB5"/>
<name>A0A3T0KQB5_9BACI</name>
<reference evidence="2 3" key="1">
    <citation type="submission" date="2018-01" db="EMBL/GenBank/DDBJ databases">
        <title>Bacillus asahii Genome sequencing and assembly.</title>
        <authorList>
            <person name="Jiang H."/>
            <person name="Feng Y."/>
            <person name="Zhao F."/>
            <person name="Lin X."/>
        </authorList>
    </citation>
    <scope>NUCLEOTIDE SEQUENCE [LARGE SCALE GENOMIC DNA]</scope>
    <source>
        <strain evidence="2 3">OM18</strain>
    </source>
</reference>
<accession>A0A3T0KQB5</accession>
<proteinExistence type="inferred from homology"/>
<evidence type="ECO:0000313" key="2">
    <source>
        <dbReference type="EMBL" id="AZV42652.1"/>
    </source>
</evidence>
<gene>
    <name evidence="2" type="ORF">BAOM_2043</name>
</gene>
<evidence type="ECO:0000256" key="1">
    <source>
        <dbReference type="ARBA" id="ARBA00034117"/>
    </source>
</evidence>
<sequence length="443" mass="48401">MKILDVEPLVSGIEETVKGIDDQQEKITQLSKDVNDVINLGEAFEGKGAEAIKSFYQDCHVPFLLYYSEFLKKYRRVLKEADNAYPTVEPNKKGFVRESFLEGELKQGLRKVKNTTIDLVDEVNTLTARVDDIVNLPKLRDDHVIIGVEDSQKKIEKTIENLNIFDEEQTKALKEVEEELKLLIAYVKELESKFKSGKVSIDSFNSKQLEKMDSYRDMKKEMEKVNWTALSTPFGKHVVFDATAPFASKGATFGTVSEISALTETVYKVKKHGVSIEKYDSGFKVINGKYLDMSGKDYKNSYIDSQVKLGNGHKLKIAEHVRPSAAVKSAFMSKLGIAGITLSTGENIVKNVQSNASAEKIVGDAVVDAGIGAATLAAGAVVVSAVVAGGVPLLGAAVIGFGFSIASTYVLDGIKIGKDEKNISDSLKDGVQKGIKTVAGWLK</sequence>
<dbReference type="InterPro" id="IPR006829">
    <property type="entry name" value="LXG_dom"/>
</dbReference>